<dbReference type="EMBL" id="KZ825362">
    <property type="protein sequence ID" value="RAH43429.1"/>
    <property type="molecule type" value="Genomic_DNA"/>
</dbReference>
<keyword evidence="2" id="KW-1185">Reference proteome</keyword>
<dbReference type="Proteomes" id="UP000249057">
    <property type="component" value="Unassembled WGS sequence"/>
</dbReference>
<evidence type="ECO:0000313" key="1">
    <source>
        <dbReference type="EMBL" id="RAH43429.1"/>
    </source>
</evidence>
<protein>
    <submittedName>
        <fullName evidence="1">Uncharacterized protein</fullName>
    </submittedName>
</protein>
<name>A0ACD1G2P7_9EURO</name>
<proteinExistence type="predicted"/>
<gene>
    <name evidence="1" type="ORF">BO95DRAFT_394080</name>
</gene>
<evidence type="ECO:0000313" key="2">
    <source>
        <dbReference type="Proteomes" id="UP000249057"/>
    </source>
</evidence>
<reference evidence="1" key="1">
    <citation type="submission" date="2018-02" db="EMBL/GenBank/DDBJ databases">
        <title>The genomes of Aspergillus section Nigri reveals drivers in fungal speciation.</title>
        <authorList>
            <consortium name="DOE Joint Genome Institute"/>
            <person name="Vesth T.C."/>
            <person name="Nybo J."/>
            <person name="Theobald S."/>
            <person name="Brandl J."/>
            <person name="Frisvad J.C."/>
            <person name="Nielsen K.F."/>
            <person name="Lyhne E.K."/>
            <person name="Kogle M.E."/>
            <person name="Kuo A."/>
            <person name="Riley R."/>
            <person name="Clum A."/>
            <person name="Nolan M."/>
            <person name="Lipzen A."/>
            <person name="Salamov A."/>
            <person name="Henrissat B."/>
            <person name="Wiebenga A."/>
            <person name="De vries R.P."/>
            <person name="Grigoriev I.V."/>
            <person name="Mortensen U.H."/>
            <person name="Andersen M.R."/>
            <person name="Baker S.E."/>
        </authorList>
    </citation>
    <scope>NUCLEOTIDE SEQUENCE</scope>
    <source>
        <strain evidence="1">CBS 621.78</strain>
    </source>
</reference>
<accession>A0ACD1G2P7</accession>
<organism evidence="1 2">
    <name type="scientific">Aspergillus brunneoviolaceus CBS 621.78</name>
    <dbReference type="NCBI Taxonomy" id="1450534"/>
    <lineage>
        <taxon>Eukaryota</taxon>
        <taxon>Fungi</taxon>
        <taxon>Dikarya</taxon>
        <taxon>Ascomycota</taxon>
        <taxon>Pezizomycotina</taxon>
        <taxon>Eurotiomycetes</taxon>
        <taxon>Eurotiomycetidae</taxon>
        <taxon>Eurotiales</taxon>
        <taxon>Aspergillaceae</taxon>
        <taxon>Aspergillus</taxon>
        <taxon>Aspergillus subgen. Circumdati</taxon>
    </lineage>
</organism>
<sequence length="487" mass="55564">MGRLPEYNTSVEDVQGLFSFDGQYIDVSPPYPNYPDHKPLSLGLEDMFRCLNRRVSVRFHDSIYILPGSTSDIHSGSVPPPVSTTLAPVLSYDSAALYREVHRQLSLPPRPLVNIRGSHIQSPSFGHQPYRPRKHRRLCRPEWKWRYETVTDFELTLDLAETLFAGPADRRCIHVLCDSDTVLHGDCSVPHNRRRTLSTSGYEYMALDSCEAGVDPNPSQARDSMDDELKQWCDRFCADPATLKSFTIHRHVSDFDSEAEVLRTRLTAHLRALKYRGSLHFSTSTAHCAVTIYSPHWINRLRIMAAPGPSPWWVVGLLVLLSMMLWPILWLLEQRYEVIYVQWHPSFRVPPLSSVGDASFTSASAAPGANQKLNGGYEAVVAFGDFWGPAVQQAAWKWRQRQRQEQGMGSGHRSPTLLTRQDAECLRGWTPSRILRRSPRGPWSWLPVDRAEPRTVSRIDRLVRCIWDMVDETAVAWRLWVGWGAHS</sequence>